<feature type="compositionally biased region" description="Acidic residues" evidence="1">
    <location>
        <begin position="44"/>
        <end position="53"/>
    </location>
</feature>
<dbReference type="Proteomes" id="UP000215405">
    <property type="component" value="Unassembled WGS sequence"/>
</dbReference>
<name>A0A231UXR5_9HYPH</name>
<proteinExistence type="predicted"/>
<dbReference type="RefSeq" id="WP_094077557.1">
    <property type="nucleotide sequence ID" value="NZ_NBYO01000002.1"/>
</dbReference>
<gene>
    <name evidence="2" type="ORF">B7H23_11700</name>
</gene>
<evidence type="ECO:0000256" key="1">
    <source>
        <dbReference type="SAM" id="MobiDB-lite"/>
    </source>
</evidence>
<evidence type="ECO:0000313" key="3">
    <source>
        <dbReference type="Proteomes" id="UP000215405"/>
    </source>
</evidence>
<reference evidence="3" key="1">
    <citation type="journal article" date="2017" name="Int. J. Syst. Evol. Microbiol.">
        <title>Notoacmeibacter marinus gen. nov., sp. nov., isolated from the gut of a limpet and proposal of Notoacmeibacteraceae fam. nov. in the order Rhizobiales of the class Alphaproteobacteria.</title>
        <authorList>
            <person name="Huang Z."/>
            <person name="Guo F."/>
            <person name="Lai Q."/>
        </authorList>
    </citation>
    <scope>NUCLEOTIDE SEQUENCE [LARGE SCALE GENOMIC DNA]</scope>
    <source>
        <strain evidence="3">XMTR2A4</strain>
    </source>
</reference>
<feature type="region of interest" description="Disordered" evidence="1">
    <location>
        <begin position="22"/>
        <end position="75"/>
    </location>
</feature>
<organism evidence="2 3">
    <name type="scientific">Notoacmeibacter marinus</name>
    <dbReference type="NCBI Taxonomy" id="1876515"/>
    <lineage>
        <taxon>Bacteria</taxon>
        <taxon>Pseudomonadati</taxon>
        <taxon>Pseudomonadota</taxon>
        <taxon>Alphaproteobacteria</taxon>
        <taxon>Hyphomicrobiales</taxon>
        <taxon>Notoacmeibacteraceae</taxon>
        <taxon>Notoacmeibacter</taxon>
    </lineage>
</organism>
<dbReference type="EMBL" id="NBYO01000002">
    <property type="protein sequence ID" value="OXT00738.1"/>
    <property type="molecule type" value="Genomic_DNA"/>
</dbReference>
<protein>
    <submittedName>
        <fullName evidence="2">Uncharacterized protein</fullName>
    </submittedName>
</protein>
<evidence type="ECO:0000313" key="2">
    <source>
        <dbReference type="EMBL" id="OXT00738.1"/>
    </source>
</evidence>
<comment type="caution">
    <text evidence="2">The sequence shown here is derived from an EMBL/GenBank/DDBJ whole genome shotgun (WGS) entry which is preliminary data.</text>
</comment>
<feature type="compositionally biased region" description="Basic and acidic residues" evidence="1">
    <location>
        <begin position="26"/>
        <end position="43"/>
    </location>
</feature>
<sequence length="75" mass="8059">MTDLIASQSIAEQGFLATLLLGGDKSPADEFKEDRKKDKGKMMEDEEVDEGLEDTFPASDPVSPTRTDKPAGAAD</sequence>
<dbReference type="AlphaFoldDB" id="A0A231UXR5"/>
<keyword evidence="3" id="KW-1185">Reference proteome</keyword>
<accession>A0A231UXR5</accession>